<sequence>MVIKTVVISGITRYHWTTKGPHTVEKWIRNRL</sequence>
<evidence type="ECO:0000313" key="1">
    <source>
        <dbReference type="EMBL" id="GAH46164.1"/>
    </source>
</evidence>
<name>X1GX16_9ZZZZ</name>
<proteinExistence type="predicted"/>
<gene>
    <name evidence="1" type="ORF">S03H2_14888</name>
</gene>
<organism evidence="1">
    <name type="scientific">marine sediment metagenome</name>
    <dbReference type="NCBI Taxonomy" id="412755"/>
    <lineage>
        <taxon>unclassified sequences</taxon>
        <taxon>metagenomes</taxon>
        <taxon>ecological metagenomes</taxon>
    </lineage>
</organism>
<protein>
    <submittedName>
        <fullName evidence="1">Uncharacterized protein</fullName>
    </submittedName>
</protein>
<dbReference type="AlphaFoldDB" id="X1GX16"/>
<accession>X1GX16</accession>
<reference evidence="1" key="1">
    <citation type="journal article" date="2014" name="Front. Microbiol.">
        <title>High frequency of phylogenetically diverse reductive dehalogenase-homologous genes in deep subseafloor sedimentary metagenomes.</title>
        <authorList>
            <person name="Kawai M."/>
            <person name="Futagami T."/>
            <person name="Toyoda A."/>
            <person name="Takaki Y."/>
            <person name="Nishi S."/>
            <person name="Hori S."/>
            <person name="Arai W."/>
            <person name="Tsubouchi T."/>
            <person name="Morono Y."/>
            <person name="Uchiyama I."/>
            <person name="Ito T."/>
            <person name="Fujiyama A."/>
            <person name="Inagaki F."/>
            <person name="Takami H."/>
        </authorList>
    </citation>
    <scope>NUCLEOTIDE SEQUENCE</scope>
    <source>
        <strain evidence="1">Expedition CK06-06</strain>
    </source>
</reference>
<feature type="non-terminal residue" evidence="1">
    <location>
        <position position="32"/>
    </location>
</feature>
<comment type="caution">
    <text evidence="1">The sequence shown here is derived from an EMBL/GenBank/DDBJ whole genome shotgun (WGS) entry which is preliminary data.</text>
</comment>
<dbReference type="EMBL" id="BARU01007560">
    <property type="protein sequence ID" value="GAH46164.1"/>
    <property type="molecule type" value="Genomic_DNA"/>
</dbReference>